<feature type="non-terminal residue" evidence="1">
    <location>
        <position position="1"/>
    </location>
</feature>
<protein>
    <submittedName>
        <fullName evidence="1">Uncharacterized protein</fullName>
    </submittedName>
</protein>
<gene>
    <name evidence="1" type="ORF">METZ01_LOCUS287190</name>
</gene>
<evidence type="ECO:0000313" key="1">
    <source>
        <dbReference type="EMBL" id="SVC34336.1"/>
    </source>
</evidence>
<sequence length="89" mass="10046">GSVTGKTVKIRRGPAAVSGYESRNLPLFVFKWEGAEIRMIRKPEHLILTLLTKPSRPEVSQAKFHASPLISLERGYSGEIIFIQFTFFP</sequence>
<reference evidence="1" key="1">
    <citation type="submission" date="2018-05" db="EMBL/GenBank/DDBJ databases">
        <authorList>
            <person name="Lanie J.A."/>
            <person name="Ng W.-L."/>
            <person name="Kazmierczak K.M."/>
            <person name="Andrzejewski T.M."/>
            <person name="Davidsen T.M."/>
            <person name="Wayne K.J."/>
            <person name="Tettelin H."/>
            <person name="Glass J.I."/>
            <person name="Rusch D."/>
            <person name="Podicherti R."/>
            <person name="Tsui H.-C.T."/>
            <person name="Winkler M.E."/>
        </authorList>
    </citation>
    <scope>NUCLEOTIDE SEQUENCE</scope>
</reference>
<organism evidence="1">
    <name type="scientific">marine metagenome</name>
    <dbReference type="NCBI Taxonomy" id="408172"/>
    <lineage>
        <taxon>unclassified sequences</taxon>
        <taxon>metagenomes</taxon>
        <taxon>ecological metagenomes</taxon>
    </lineage>
</organism>
<dbReference type="AlphaFoldDB" id="A0A382LCC0"/>
<proteinExistence type="predicted"/>
<dbReference type="EMBL" id="UINC01086142">
    <property type="protein sequence ID" value="SVC34336.1"/>
    <property type="molecule type" value="Genomic_DNA"/>
</dbReference>
<name>A0A382LCC0_9ZZZZ</name>
<accession>A0A382LCC0</accession>